<reference evidence="1" key="1">
    <citation type="submission" date="2020-03" db="EMBL/GenBank/DDBJ databases">
        <title>The deep terrestrial virosphere.</title>
        <authorList>
            <person name="Holmfeldt K."/>
            <person name="Nilsson E."/>
            <person name="Simone D."/>
            <person name="Lopez-Fernandez M."/>
            <person name="Wu X."/>
            <person name="de Brujin I."/>
            <person name="Lundin D."/>
            <person name="Andersson A."/>
            <person name="Bertilsson S."/>
            <person name="Dopson M."/>
        </authorList>
    </citation>
    <scope>NUCLEOTIDE SEQUENCE</scope>
    <source>
        <strain evidence="1">MM415B05544</strain>
    </source>
</reference>
<sequence>MRVPKKIIIGGQEVQVKYRKKLVHNGNELLGLCDYNNNIIYLQQGMPKSKKLSIFIHEYWHFVSSVYVFDLSELKTNIFEVATVNLINSLK</sequence>
<dbReference type="EMBL" id="MT143295">
    <property type="protein sequence ID" value="QJA95208.1"/>
    <property type="molecule type" value="Genomic_DNA"/>
</dbReference>
<proteinExistence type="predicted"/>
<evidence type="ECO:0000313" key="1">
    <source>
        <dbReference type="EMBL" id="QJA95208.1"/>
    </source>
</evidence>
<organism evidence="1">
    <name type="scientific">viral metagenome</name>
    <dbReference type="NCBI Taxonomy" id="1070528"/>
    <lineage>
        <taxon>unclassified sequences</taxon>
        <taxon>metagenomes</taxon>
        <taxon>organismal metagenomes</taxon>
    </lineage>
</organism>
<gene>
    <name evidence="1" type="ORF">MM415B05544_0004</name>
</gene>
<name>A0A6M3LQR8_9ZZZZ</name>
<accession>A0A6M3LQR8</accession>
<protein>
    <submittedName>
        <fullName evidence="1">Uncharacterized protein</fullName>
    </submittedName>
</protein>
<dbReference type="AlphaFoldDB" id="A0A6M3LQR8"/>